<evidence type="ECO:0000313" key="2">
    <source>
        <dbReference type="Proteomes" id="UP000248887"/>
    </source>
</evidence>
<organism evidence="1 2">
    <name type="scientific">Ancylobacter novellus</name>
    <name type="common">Thiobacillus novellus</name>
    <dbReference type="NCBI Taxonomy" id="921"/>
    <lineage>
        <taxon>Bacteria</taxon>
        <taxon>Pseudomonadati</taxon>
        <taxon>Pseudomonadota</taxon>
        <taxon>Alphaproteobacteria</taxon>
        <taxon>Hyphomicrobiales</taxon>
        <taxon>Xanthobacteraceae</taxon>
        <taxon>Ancylobacter</taxon>
    </lineage>
</organism>
<evidence type="ECO:0000313" key="1">
    <source>
        <dbReference type="EMBL" id="PZQ80250.1"/>
    </source>
</evidence>
<sequence length="85" mass="9493">MERTTTPPSLAPPLRLRDGSRLVEIASLDEALLFAETHPLPKGDYEGMIRRLQGAHEQAERIEAANAFKWWAQSNAILVEPGLQD</sequence>
<comment type="caution">
    <text evidence="1">The sequence shown here is derived from an EMBL/GenBank/DDBJ whole genome shotgun (WGS) entry which is preliminary data.</text>
</comment>
<reference evidence="1 2" key="1">
    <citation type="submission" date="2017-08" db="EMBL/GenBank/DDBJ databases">
        <title>Infants hospitalized years apart are colonized by the same room-sourced microbial strains.</title>
        <authorList>
            <person name="Brooks B."/>
            <person name="Olm M.R."/>
            <person name="Firek B.A."/>
            <person name="Baker R."/>
            <person name="Thomas B.C."/>
            <person name="Morowitz M.J."/>
            <person name="Banfield J.F."/>
        </authorList>
    </citation>
    <scope>NUCLEOTIDE SEQUENCE [LARGE SCALE GENOMIC DNA]</scope>
    <source>
        <strain evidence="1">S2_005_001_R2_27</strain>
    </source>
</reference>
<accession>A0A2W5T029</accession>
<name>A0A2W5T029_ANCNO</name>
<dbReference type="Proteomes" id="UP000248887">
    <property type="component" value="Unassembled WGS sequence"/>
</dbReference>
<dbReference type="EMBL" id="QFQD01000068">
    <property type="protein sequence ID" value="PZQ80250.1"/>
    <property type="molecule type" value="Genomic_DNA"/>
</dbReference>
<protein>
    <submittedName>
        <fullName evidence="1">Uncharacterized protein</fullName>
    </submittedName>
</protein>
<proteinExistence type="predicted"/>
<gene>
    <name evidence="1" type="ORF">DI549_17755</name>
</gene>
<dbReference type="AlphaFoldDB" id="A0A2W5T029"/>